<dbReference type="EMBL" id="UAUU01000002">
    <property type="protein sequence ID" value="SPZ83680.1"/>
    <property type="molecule type" value="Genomic_DNA"/>
</dbReference>
<organism evidence="1 2">
    <name type="scientific">Sphingobacterium multivorum</name>
    <dbReference type="NCBI Taxonomy" id="28454"/>
    <lineage>
        <taxon>Bacteria</taxon>
        <taxon>Pseudomonadati</taxon>
        <taxon>Bacteroidota</taxon>
        <taxon>Sphingobacteriia</taxon>
        <taxon>Sphingobacteriales</taxon>
        <taxon>Sphingobacteriaceae</taxon>
        <taxon>Sphingobacterium</taxon>
    </lineage>
</organism>
<dbReference type="AlphaFoldDB" id="A0A2X2L375"/>
<evidence type="ECO:0000313" key="1">
    <source>
        <dbReference type="EMBL" id="SPZ83680.1"/>
    </source>
</evidence>
<evidence type="ECO:0000313" key="2">
    <source>
        <dbReference type="Proteomes" id="UP000251241"/>
    </source>
</evidence>
<dbReference type="InterPro" id="IPR046732">
    <property type="entry name" value="DUF6624"/>
</dbReference>
<dbReference type="RefSeq" id="WP_204990809.1">
    <property type="nucleotide sequence ID" value="NZ_CP069793.1"/>
</dbReference>
<dbReference type="Proteomes" id="UP000251241">
    <property type="component" value="Unassembled WGS sequence"/>
</dbReference>
<dbReference type="PROSITE" id="PS51257">
    <property type="entry name" value="PROKAR_LIPOPROTEIN"/>
    <property type="match status" value="1"/>
</dbReference>
<accession>A0A2X2L375</accession>
<dbReference type="GeneID" id="97181928"/>
<protein>
    <submittedName>
        <fullName evidence="1">Uncharacterized protein</fullName>
    </submittedName>
</protein>
<dbReference type="Pfam" id="PF20329">
    <property type="entry name" value="DUF6624"/>
    <property type="match status" value="1"/>
</dbReference>
<reference evidence="1 2" key="1">
    <citation type="submission" date="2018-06" db="EMBL/GenBank/DDBJ databases">
        <authorList>
            <consortium name="Pathogen Informatics"/>
            <person name="Doyle S."/>
        </authorList>
    </citation>
    <scope>NUCLEOTIDE SEQUENCE [LARGE SCALE GENOMIC DNA]</scope>
    <source>
        <strain evidence="1 2">NCTC11343</strain>
    </source>
</reference>
<proteinExistence type="predicted"/>
<gene>
    <name evidence="1" type="ORF">NCTC11343_00199</name>
</gene>
<name>A0A2X2L375_SPHMU</name>
<sequence length="303" mass="34988">MFKPFLILFLIFISCHVKAQKSSSYFYLKNTADSLIFEKKTPEAYLLYRKMVKISDIDPFIDIELVKLALKVKDSKTAEKYLKQSILNGASLGMLEVDSNVNSFLKHHTNWRKTYDSLRQKHLSKIAHLEDRTTLLNMLEKDQALRSLLGVIEYKKADSLIFASDTANMAVIKEIIVRTEFPNLETVGMDGVNAIFILLLHTLNNGIEDAKNIEILTPLMKKAVIDLKYPPFNMALVIDRHRAIIRQKQIYGSYWEMGKQNKRIVTPIENIDEVDVRRKEIGLPPLSLLRNQRGYELPVDYKN</sequence>